<dbReference type="PROSITE" id="PS50076">
    <property type="entry name" value="DNAJ_2"/>
    <property type="match status" value="1"/>
</dbReference>
<dbReference type="OrthoDB" id="550424at2759"/>
<dbReference type="GO" id="GO:0051082">
    <property type="term" value="F:unfolded protein binding"/>
    <property type="evidence" value="ECO:0007669"/>
    <property type="project" value="InterPro"/>
</dbReference>
<dbReference type="CDD" id="cd06257">
    <property type="entry name" value="DnaJ"/>
    <property type="match status" value="1"/>
</dbReference>
<dbReference type="SUPFAM" id="SSF46565">
    <property type="entry name" value="Chaperone J-domain"/>
    <property type="match status" value="1"/>
</dbReference>
<protein>
    <submittedName>
        <fullName evidence="3">DnaJ subfamily B member 5</fullName>
    </submittedName>
</protein>
<evidence type="ECO:0000256" key="1">
    <source>
        <dbReference type="ARBA" id="ARBA00023186"/>
    </source>
</evidence>
<accession>A0A1J4KXL7</accession>
<keyword evidence="4" id="KW-1185">Reference proteome</keyword>
<name>A0A1J4KXL7_9EUKA</name>
<dbReference type="GO" id="GO:0006457">
    <property type="term" value="P:protein folding"/>
    <property type="evidence" value="ECO:0007669"/>
    <property type="project" value="InterPro"/>
</dbReference>
<dbReference type="RefSeq" id="XP_068369131.1">
    <property type="nucleotide sequence ID" value="XM_068514153.1"/>
</dbReference>
<dbReference type="PROSITE" id="PS00636">
    <property type="entry name" value="DNAJ_1"/>
    <property type="match status" value="1"/>
</dbReference>
<dbReference type="PANTHER" id="PTHR24078">
    <property type="entry name" value="DNAJ HOMOLOG SUBFAMILY C MEMBER"/>
    <property type="match status" value="1"/>
</dbReference>
<dbReference type="SUPFAM" id="SSF49493">
    <property type="entry name" value="HSP40/DnaJ peptide-binding domain"/>
    <property type="match status" value="2"/>
</dbReference>
<dbReference type="InterPro" id="IPR001623">
    <property type="entry name" value="DnaJ_domain"/>
</dbReference>
<dbReference type="FunFam" id="2.60.260.20:FF:000013">
    <property type="entry name" value="DnaJ subfamily B member 11"/>
    <property type="match status" value="1"/>
</dbReference>
<dbReference type="PANTHER" id="PTHR24078:SF562">
    <property type="entry name" value="DNAJ DOMAIN CONTAINING PROTEIN"/>
    <property type="match status" value="1"/>
</dbReference>
<dbReference type="InterPro" id="IPR018253">
    <property type="entry name" value="DnaJ_domain_CS"/>
</dbReference>
<organism evidence="3 4">
    <name type="scientific">Tritrichomonas foetus</name>
    <dbReference type="NCBI Taxonomy" id="1144522"/>
    <lineage>
        <taxon>Eukaryota</taxon>
        <taxon>Metamonada</taxon>
        <taxon>Parabasalia</taxon>
        <taxon>Tritrichomonadida</taxon>
        <taxon>Tritrichomonadidae</taxon>
        <taxon>Tritrichomonas</taxon>
    </lineage>
</organism>
<gene>
    <name evidence="3" type="ORF">TRFO_42130</name>
</gene>
<sequence>MGKDFYAILGVPRNADAAQLKKAYRKLAMKWHPDKNPKNQTEAQAKFQEISEAYDVLNDPKKREIYDKYGEEGLKVGGIPPDQNGASGGFGSGGFSGGFPGGQRYEFTQEQAEELFRNIFGNLGGGMGGFSFSSRNGNGQNESFFSTNGFPGGRNGRGGNMNQGSFGNIFHGMNGGSFEDFDAFDQMTGHRNDAFRGRGRRVGGMPRMNSFDDSSFFGQQQQQKYQQTRQLPPLIVEVPCTLEQLNSCVTRKLKVRRNINGRDEEKILLLELKPWWKDGTKVTYEGEGDQKQGFKAQDVQFIIRESKHDLYTRDGDNLICNVEISLKQALSGCTINRRGVDGNIVHLDVNDVIKPNDERRVRNTGMRTKTGGRGDVIFKFKVNFPSYLSNEQKNQAKRYLPD</sequence>
<keyword evidence="1" id="KW-0143">Chaperone</keyword>
<dbReference type="Pfam" id="PF00226">
    <property type="entry name" value="DnaJ"/>
    <property type="match status" value="1"/>
</dbReference>
<dbReference type="InterPro" id="IPR051339">
    <property type="entry name" value="DnaJ_subfamily_B"/>
</dbReference>
<dbReference type="CDD" id="cd10747">
    <property type="entry name" value="DnaJ_C"/>
    <property type="match status" value="1"/>
</dbReference>
<dbReference type="InterPro" id="IPR002939">
    <property type="entry name" value="DnaJ_C"/>
</dbReference>
<dbReference type="SMART" id="SM00271">
    <property type="entry name" value="DnaJ"/>
    <property type="match status" value="1"/>
</dbReference>
<dbReference type="FunFam" id="1.10.287.110:FF:000072">
    <property type="entry name" value="DnaJ family protein"/>
    <property type="match status" value="1"/>
</dbReference>
<dbReference type="VEuPathDB" id="TrichDB:TRFO_42130"/>
<dbReference type="GO" id="GO:0051087">
    <property type="term" value="F:protein-folding chaperone binding"/>
    <property type="evidence" value="ECO:0007669"/>
    <property type="project" value="TreeGrafter"/>
</dbReference>
<dbReference type="AlphaFoldDB" id="A0A1J4KXL7"/>
<dbReference type="PRINTS" id="PR00625">
    <property type="entry name" value="JDOMAIN"/>
</dbReference>
<dbReference type="GO" id="GO:0005829">
    <property type="term" value="C:cytosol"/>
    <property type="evidence" value="ECO:0007669"/>
    <property type="project" value="TreeGrafter"/>
</dbReference>
<comment type="caution">
    <text evidence="3">The sequence shown here is derived from an EMBL/GenBank/DDBJ whole genome shotgun (WGS) entry which is preliminary data.</text>
</comment>
<dbReference type="Gene3D" id="2.60.260.20">
    <property type="entry name" value="Urease metallochaperone UreE, N-terminal domain"/>
    <property type="match status" value="2"/>
</dbReference>
<feature type="domain" description="J" evidence="2">
    <location>
        <begin position="4"/>
        <end position="70"/>
    </location>
</feature>
<dbReference type="InterPro" id="IPR036869">
    <property type="entry name" value="J_dom_sf"/>
</dbReference>
<evidence type="ECO:0000259" key="2">
    <source>
        <dbReference type="PROSITE" id="PS50076"/>
    </source>
</evidence>
<dbReference type="Gene3D" id="1.10.287.110">
    <property type="entry name" value="DnaJ domain"/>
    <property type="match status" value="1"/>
</dbReference>
<dbReference type="Pfam" id="PF01556">
    <property type="entry name" value="DnaJ_C"/>
    <property type="match status" value="1"/>
</dbReference>
<proteinExistence type="predicted"/>
<evidence type="ECO:0000313" key="4">
    <source>
        <dbReference type="Proteomes" id="UP000179807"/>
    </source>
</evidence>
<dbReference type="EMBL" id="MLAK01000160">
    <property type="protein sequence ID" value="OHT15995.1"/>
    <property type="molecule type" value="Genomic_DNA"/>
</dbReference>
<reference evidence="3" key="1">
    <citation type="submission" date="2016-10" db="EMBL/GenBank/DDBJ databases">
        <authorList>
            <person name="Benchimol M."/>
            <person name="Almeida L.G."/>
            <person name="Vasconcelos A.T."/>
            <person name="Perreira-Neves A."/>
            <person name="Rosa I.A."/>
            <person name="Tasca T."/>
            <person name="Bogo M.R."/>
            <person name="de Souza W."/>
        </authorList>
    </citation>
    <scope>NUCLEOTIDE SEQUENCE [LARGE SCALE GENOMIC DNA]</scope>
    <source>
        <strain evidence="3">K</strain>
    </source>
</reference>
<dbReference type="Proteomes" id="UP000179807">
    <property type="component" value="Unassembled WGS sequence"/>
</dbReference>
<dbReference type="GeneID" id="94848857"/>
<evidence type="ECO:0000313" key="3">
    <source>
        <dbReference type="EMBL" id="OHT15995.1"/>
    </source>
</evidence>
<dbReference type="InterPro" id="IPR008971">
    <property type="entry name" value="HSP40/DnaJ_pept-bd"/>
</dbReference>